<dbReference type="PROSITE" id="PS50206">
    <property type="entry name" value="RHODANESE_3"/>
    <property type="match status" value="1"/>
</dbReference>
<dbReference type="SMART" id="SM00360">
    <property type="entry name" value="RRM"/>
    <property type="match status" value="1"/>
</dbReference>
<accession>A0ABD3R1I1</accession>
<evidence type="ECO:0000313" key="6">
    <source>
        <dbReference type="Proteomes" id="UP001530315"/>
    </source>
</evidence>
<dbReference type="Proteomes" id="UP001530315">
    <property type="component" value="Unassembled WGS sequence"/>
</dbReference>
<dbReference type="InterPro" id="IPR012677">
    <property type="entry name" value="Nucleotide-bd_a/b_plait_sf"/>
</dbReference>
<gene>
    <name evidence="5" type="ORF">ACHAW5_010929</name>
</gene>
<proteinExistence type="predicted"/>
<dbReference type="PANTHER" id="PTHR43268:SF7">
    <property type="entry name" value="RHODANESE DOMAIN-CONTAINING PROTEIN"/>
    <property type="match status" value="1"/>
</dbReference>
<evidence type="ECO:0000313" key="5">
    <source>
        <dbReference type="EMBL" id="KAL3805726.1"/>
    </source>
</evidence>
<dbReference type="Gene3D" id="3.40.250.10">
    <property type="entry name" value="Rhodanese-like domain"/>
    <property type="match status" value="1"/>
</dbReference>
<keyword evidence="1" id="KW-0694">RNA-binding</keyword>
<dbReference type="Pfam" id="PF12368">
    <property type="entry name" value="Rhodanese_C"/>
    <property type="match status" value="1"/>
</dbReference>
<dbReference type="Pfam" id="PF17773">
    <property type="entry name" value="UPF0176_N"/>
    <property type="match status" value="1"/>
</dbReference>
<dbReference type="Gene3D" id="3.30.70.100">
    <property type="match status" value="1"/>
</dbReference>
<comment type="caution">
    <text evidence="5">The sequence shown here is derived from an EMBL/GenBank/DDBJ whole genome shotgun (WGS) entry which is preliminary data.</text>
</comment>
<feature type="region of interest" description="Disordered" evidence="2">
    <location>
        <begin position="1"/>
        <end position="162"/>
    </location>
</feature>
<feature type="region of interest" description="Disordered" evidence="2">
    <location>
        <begin position="182"/>
        <end position="233"/>
    </location>
</feature>
<feature type="compositionally biased region" description="Basic residues" evidence="2">
    <location>
        <begin position="88"/>
        <end position="107"/>
    </location>
</feature>
<dbReference type="InterPro" id="IPR036873">
    <property type="entry name" value="Rhodanese-like_dom_sf"/>
</dbReference>
<dbReference type="Pfam" id="PF00581">
    <property type="entry name" value="Rhodanese"/>
    <property type="match status" value="1"/>
</dbReference>
<dbReference type="InterPro" id="IPR040503">
    <property type="entry name" value="TRHO_N"/>
</dbReference>
<dbReference type="Pfam" id="PF00076">
    <property type="entry name" value="RRM_1"/>
    <property type="match status" value="1"/>
</dbReference>
<dbReference type="InterPro" id="IPR020936">
    <property type="entry name" value="TrhO"/>
</dbReference>
<dbReference type="SMART" id="SM00450">
    <property type="entry name" value="RHOD"/>
    <property type="match status" value="1"/>
</dbReference>
<evidence type="ECO:0000259" key="3">
    <source>
        <dbReference type="PROSITE" id="PS50102"/>
    </source>
</evidence>
<reference evidence="5 6" key="1">
    <citation type="submission" date="2024-10" db="EMBL/GenBank/DDBJ databases">
        <title>Updated reference genomes for cyclostephanoid diatoms.</title>
        <authorList>
            <person name="Roberts W.R."/>
            <person name="Alverson A.J."/>
        </authorList>
    </citation>
    <scope>NUCLEOTIDE SEQUENCE [LARGE SCALE GENOMIC DNA]</scope>
    <source>
        <strain evidence="5 6">AJA276-08</strain>
    </source>
</reference>
<dbReference type="InterPro" id="IPR000504">
    <property type="entry name" value="RRM_dom"/>
</dbReference>
<evidence type="ECO:0000256" key="2">
    <source>
        <dbReference type="SAM" id="MobiDB-lite"/>
    </source>
</evidence>
<feature type="compositionally biased region" description="Low complexity" evidence="2">
    <location>
        <begin position="222"/>
        <end position="232"/>
    </location>
</feature>
<dbReference type="InterPro" id="IPR022111">
    <property type="entry name" value="Rhodanese_C"/>
</dbReference>
<name>A0ABD3R1I1_9STRA</name>
<dbReference type="EMBL" id="JALLAZ020000021">
    <property type="protein sequence ID" value="KAL3805726.1"/>
    <property type="molecule type" value="Genomic_DNA"/>
</dbReference>
<organism evidence="5 6">
    <name type="scientific">Stephanodiscus triporus</name>
    <dbReference type="NCBI Taxonomy" id="2934178"/>
    <lineage>
        <taxon>Eukaryota</taxon>
        <taxon>Sar</taxon>
        <taxon>Stramenopiles</taxon>
        <taxon>Ochrophyta</taxon>
        <taxon>Bacillariophyta</taxon>
        <taxon>Coscinodiscophyceae</taxon>
        <taxon>Thalassiosirophycidae</taxon>
        <taxon>Stephanodiscales</taxon>
        <taxon>Stephanodiscaceae</taxon>
        <taxon>Stephanodiscus</taxon>
    </lineage>
</organism>
<sequence length="766" mass="86685">MIDHTEDGEEKSTKERNKKTRHRDRTVDVEEEGGAHVSYTEDDDSDKNIKKRKKKSHHRDRTAHVVGSTGGEVAEDAVEERCREEGRKTKKKKKKKKTKKDKKRKRGDGRAGDDDSHRNDDDDSSSRGDQKRSRTEPMEGRSKDEKRQERRLRRREEMDERIVSSSAVEYYPDDLKRLHHLQSRRKGRDDAIASSPSGIATAHHDGSNGKRGRTALSPSGPDAIEGDAASGEGDAGNGCALAITRGASESSTTTTTTTANDCVTLLLFYQYVEPPWDEAQFRRAYEFATVEGDRHGITGRMRVAREGMNCTLTGNADGVRGWCAAMRAFDGGRARVDPITGARRTEFADTEFKLTDDLPPRQRFPKLHAFEVVELVNYGLAGSRAPVLSRHGGIHLEPEDYHRKMCESDTVIIDVRNHYEANIGRFDPPRGGGRVIDPMMRKSTEFPMWLDKKETKEMLRGKQVLMYCTGGVRCERASALLKQKIDEEEDTKELGIKGVYQLQGGIDKYFKQFPAGGLWRGKNYVFDKRFAHAPPAVEAVKRTKQAGPLDASITAHDDIPANAADEIMGKCEACFKPWDMYRGKRRCPTCGVPSLICRECFEADKAGTIRLGKQVRCDLCVAEDVRSKGELRDREEREIKIYEEKLQQKLDDEYVPPIQRKHAITRKPKPNPERITRLFLKNMCAKQMDERKLLEVLHPVTVTHIHWLTDRKTGKFYGSAFIEVKTAEDAGSALALDGMVVLGRKIRVKYQRADEKDVWPIPNTEV</sequence>
<feature type="domain" description="RRM" evidence="3">
    <location>
        <begin position="676"/>
        <end position="753"/>
    </location>
</feature>
<dbReference type="PROSITE" id="PS50102">
    <property type="entry name" value="RRM"/>
    <property type="match status" value="1"/>
</dbReference>
<keyword evidence="6" id="KW-1185">Reference proteome</keyword>
<dbReference type="SUPFAM" id="SSF54928">
    <property type="entry name" value="RNA-binding domain, RBD"/>
    <property type="match status" value="1"/>
</dbReference>
<protein>
    <recommendedName>
        <fullName evidence="7">Rhodanese domain-containing protein</fullName>
    </recommendedName>
</protein>
<dbReference type="PANTHER" id="PTHR43268">
    <property type="entry name" value="THIOSULFATE SULFURTRANSFERASE/RHODANESE-LIKE DOMAIN-CONTAINING PROTEIN 2"/>
    <property type="match status" value="1"/>
</dbReference>
<feature type="compositionally biased region" description="Basic and acidic residues" evidence="2">
    <location>
        <begin position="1"/>
        <end position="15"/>
    </location>
</feature>
<dbReference type="Gene3D" id="3.30.70.330">
    <property type="match status" value="1"/>
</dbReference>
<dbReference type="InterPro" id="IPR035979">
    <property type="entry name" value="RBD_domain_sf"/>
</dbReference>
<feature type="domain" description="Rhodanese" evidence="4">
    <location>
        <begin position="406"/>
        <end position="518"/>
    </location>
</feature>
<feature type="compositionally biased region" description="Basic and acidic residues" evidence="2">
    <location>
        <begin position="108"/>
        <end position="162"/>
    </location>
</feature>
<evidence type="ECO:0000259" key="4">
    <source>
        <dbReference type="PROSITE" id="PS50206"/>
    </source>
</evidence>
<evidence type="ECO:0000256" key="1">
    <source>
        <dbReference type="PROSITE-ProRule" id="PRU00176"/>
    </source>
</evidence>
<evidence type="ECO:0008006" key="7">
    <source>
        <dbReference type="Google" id="ProtNLM"/>
    </source>
</evidence>
<dbReference type="AlphaFoldDB" id="A0ABD3R1I1"/>
<dbReference type="SUPFAM" id="SSF52821">
    <property type="entry name" value="Rhodanese/Cell cycle control phosphatase"/>
    <property type="match status" value="1"/>
</dbReference>
<dbReference type="GO" id="GO:0003723">
    <property type="term" value="F:RNA binding"/>
    <property type="evidence" value="ECO:0007669"/>
    <property type="project" value="UniProtKB-UniRule"/>
</dbReference>
<feature type="compositionally biased region" description="Basic residues" evidence="2">
    <location>
        <begin position="49"/>
        <end position="61"/>
    </location>
</feature>
<dbReference type="InterPro" id="IPR001763">
    <property type="entry name" value="Rhodanese-like_dom"/>
</dbReference>